<feature type="region of interest" description="Disordered" evidence="9">
    <location>
        <begin position="248"/>
        <end position="274"/>
    </location>
</feature>
<feature type="domain" description="Cadherin" evidence="10">
    <location>
        <begin position="39"/>
        <end position="178"/>
    </location>
</feature>
<evidence type="ECO:0000256" key="1">
    <source>
        <dbReference type="ARBA" id="ARBA00004370"/>
    </source>
</evidence>
<dbReference type="GO" id="GO:0007156">
    <property type="term" value="P:homophilic cell adhesion via plasma membrane adhesion molecules"/>
    <property type="evidence" value="ECO:0007669"/>
    <property type="project" value="InterPro"/>
</dbReference>
<dbReference type="GO" id="GO:0005911">
    <property type="term" value="C:cell-cell junction"/>
    <property type="evidence" value="ECO:0007669"/>
    <property type="project" value="TreeGrafter"/>
</dbReference>
<evidence type="ECO:0000313" key="11">
    <source>
        <dbReference type="EMBL" id="RUS88776.1"/>
    </source>
</evidence>
<keyword evidence="4 8" id="KW-0106">Calcium</keyword>
<dbReference type="InterPro" id="IPR020894">
    <property type="entry name" value="Cadherin_CS"/>
</dbReference>
<organism evidence="11 12">
    <name type="scientific">Elysia chlorotica</name>
    <name type="common">Eastern emerald elysia</name>
    <name type="synonym">Sea slug</name>
    <dbReference type="NCBI Taxonomy" id="188477"/>
    <lineage>
        <taxon>Eukaryota</taxon>
        <taxon>Metazoa</taxon>
        <taxon>Spiralia</taxon>
        <taxon>Lophotrochozoa</taxon>
        <taxon>Mollusca</taxon>
        <taxon>Gastropoda</taxon>
        <taxon>Heterobranchia</taxon>
        <taxon>Euthyneura</taxon>
        <taxon>Panpulmonata</taxon>
        <taxon>Sacoglossa</taxon>
        <taxon>Placobranchoidea</taxon>
        <taxon>Plakobranchidae</taxon>
        <taxon>Elysia</taxon>
    </lineage>
</organism>
<feature type="region of interest" description="Disordered" evidence="9">
    <location>
        <begin position="1"/>
        <end position="21"/>
    </location>
</feature>
<dbReference type="GO" id="GO:0005509">
    <property type="term" value="F:calcium ion binding"/>
    <property type="evidence" value="ECO:0007669"/>
    <property type="project" value="UniProtKB-UniRule"/>
</dbReference>
<evidence type="ECO:0000256" key="6">
    <source>
        <dbReference type="ARBA" id="ARBA00022989"/>
    </source>
</evidence>
<dbReference type="STRING" id="188477.A0A3S0ZXZ2"/>
<dbReference type="PROSITE" id="PS00232">
    <property type="entry name" value="CADHERIN_1"/>
    <property type="match status" value="2"/>
</dbReference>
<feature type="domain" description="Cadherin" evidence="10">
    <location>
        <begin position="179"/>
        <end position="244"/>
    </location>
</feature>
<reference evidence="11 12" key="1">
    <citation type="submission" date="2019-01" db="EMBL/GenBank/DDBJ databases">
        <title>A draft genome assembly of the solar-powered sea slug Elysia chlorotica.</title>
        <authorList>
            <person name="Cai H."/>
            <person name="Li Q."/>
            <person name="Fang X."/>
            <person name="Li J."/>
            <person name="Curtis N.E."/>
            <person name="Altenburger A."/>
            <person name="Shibata T."/>
            <person name="Feng M."/>
            <person name="Maeda T."/>
            <person name="Schwartz J.A."/>
            <person name="Shigenobu S."/>
            <person name="Lundholm N."/>
            <person name="Nishiyama T."/>
            <person name="Yang H."/>
            <person name="Hasebe M."/>
            <person name="Li S."/>
            <person name="Pierce S.K."/>
            <person name="Wang J."/>
        </authorList>
    </citation>
    <scope>NUCLEOTIDE SEQUENCE [LARGE SCALE GENOMIC DNA]</scope>
    <source>
        <strain evidence="11">EC2010</strain>
        <tissue evidence="11">Whole organism of an adult</tissue>
    </source>
</reference>
<dbReference type="PROSITE" id="PS50268">
    <property type="entry name" value="CADHERIN_2"/>
    <property type="match status" value="2"/>
</dbReference>
<feature type="compositionally biased region" description="Polar residues" evidence="9">
    <location>
        <begin position="1"/>
        <end position="20"/>
    </location>
</feature>
<dbReference type="GO" id="GO:0005886">
    <property type="term" value="C:plasma membrane"/>
    <property type="evidence" value="ECO:0007669"/>
    <property type="project" value="InterPro"/>
</dbReference>
<feature type="compositionally biased region" description="Basic and acidic residues" evidence="9">
    <location>
        <begin position="252"/>
        <end position="274"/>
    </location>
</feature>
<dbReference type="InterPro" id="IPR002126">
    <property type="entry name" value="Cadherin-like_dom"/>
</dbReference>
<dbReference type="InterPro" id="IPR050971">
    <property type="entry name" value="Cadherin-domain_protein"/>
</dbReference>
<evidence type="ECO:0000256" key="8">
    <source>
        <dbReference type="PROSITE-ProRule" id="PRU00043"/>
    </source>
</evidence>
<dbReference type="SMART" id="SM00112">
    <property type="entry name" value="CA"/>
    <property type="match status" value="1"/>
</dbReference>
<keyword evidence="5" id="KW-0130">Cell adhesion</keyword>
<dbReference type="InterPro" id="IPR015919">
    <property type="entry name" value="Cadherin-like_sf"/>
</dbReference>
<evidence type="ECO:0000256" key="3">
    <source>
        <dbReference type="ARBA" id="ARBA00022737"/>
    </source>
</evidence>
<keyword evidence="2" id="KW-0812">Transmembrane</keyword>
<protein>
    <recommendedName>
        <fullName evidence="10">Cadherin domain-containing protein</fullName>
    </recommendedName>
</protein>
<evidence type="ECO:0000256" key="5">
    <source>
        <dbReference type="ARBA" id="ARBA00022889"/>
    </source>
</evidence>
<dbReference type="PANTHER" id="PTHR24025:SF23">
    <property type="entry name" value="NEURAL-CADHERIN"/>
    <property type="match status" value="1"/>
</dbReference>
<proteinExistence type="predicted"/>
<evidence type="ECO:0000256" key="7">
    <source>
        <dbReference type="ARBA" id="ARBA00023136"/>
    </source>
</evidence>
<dbReference type="PRINTS" id="PR00205">
    <property type="entry name" value="CADHERIN"/>
</dbReference>
<dbReference type="SUPFAM" id="SSF49313">
    <property type="entry name" value="Cadherin-like"/>
    <property type="match status" value="3"/>
</dbReference>
<dbReference type="CDD" id="cd11304">
    <property type="entry name" value="Cadherin_repeat"/>
    <property type="match status" value="2"/>
</dbReference>
<accession>A0A3S0ZXZ2</accession>
<keyword evidence="3" id="KW-0677">Repeat</keyword>
<dbReference type="Gene3D" id="2.60.40.60">
    <property type="entry name" value="Cadherins"/>
    <property type="match status" value="3"/>
</dbReference>
<dbReference type="OrthoDB" id="6154916at2759"/>
<keyword evidence="12" id="KW-1185">Reference proteome</keyword>
<dbReference type="AlphaFoldDB" id="A0A3S0ZXZ2"/>
<dbReference type="Pfam" id="PF00028">
    <property type="entry name" value="Cadherin"/>
    <property type="match status" value="2"/>
</dbReference>
<evidence type="ECO:0000259" key="10">
    <source>
        <dbReference type="PROSITE" id="PS50268"/>
    </source>
</evidence>
<sequence>MANSGPWTGQWSVTDQQTQADPEVTVRIQDENDNAPVFVSSVFDVTVSESAKAGSSVAWVLVSDSDTGGGLALSLTGPDAGMFRIEQDVSESAKAGSSVAWVLVSDSDTGGGLALSLTGPDVGMFRIEQDGTVRTNQALDYETRRRHLLTVVATDGVHTSRARLDIHVRDENDHSPQFGQAEYSFEVSEGARPGHTIGQVSALDLDSGKNGRVVYGLVSEWGQEYFLLDAVHGTFTLVKELDFEDVSTGGKEGVRKGREGGWEEGRESVREGGR</sequence>
<name>A0A3S0ZXZ2_ELYCH</name>
<keyword evidence="6" id="KW-1133">Transmembrane helix</keyword>
<evidence type="ECO:0000256" key="4">
    <source>
        <dbReference type="ARBA" id="ARBA00022837"/>
    </source>
</evidence>
<comment type="caution">
    <text evidence="11">The sequence shown here is derived from an EMBL/GenBank/DDBJ whole genome shotgun (WGS) entry which is preliminary data.</text>
</comment>
<gene>
    <name evidence="11" type="ORF">EGW08_003493</name>
</gene>
<evidence type="ECO:0000313" key="12">
    <source>
        <dbReference type="Proteomes" id="UP000271974"/>
    </source>
</evidence>
<dbReference type="EMBL" id="RQTK01000074">
    <property type="protein sequence ID" value="RUS88776.1"/>
    <property type="molecule type" value="Genomic_DNA"/>
</dbReference>
<keyword evidence="7" id="KW-0472">Membrane</keyword>
<dbReference type="Proteomes" id="UP000271974">
    <property type="component" value="Unassembled WGS sequence"/>
</dbReference>
<comment type="subcellular location">
    <subcellularLocation>
        <location evidence="1">Membrane</location>
    </subcellularLocation>
</comment>
<evidence type="ECO:0000256" key="9">
    <source>
        <dbReference type="SAM" id="MobiDB-lite"/>
    </source>
</evidence>
<evidence type="ECO:0000256" key="2">
    <source>
        <dbReference type="ARBA" id="ARBA00022692"/>
    </source>
</evidence>
<dbReference type="PANTHER" id="PTHR24025">
    <property type="entry name" value="DESMOGLEIN FAMILY MEMBER"/>
    <property type="match status" value="1"/>
</dbReference>